<organism evidence="7 8">
    <name type="scientific">Porites lobata</name>
    <dbReference type="NCBI Taxonomy" id="104759"/>
    <lineage>
        <taxon>Eukaryota</taxon>
        <taxon>Metazoa</taxon>
        <taxon>Cnidaria</taxon>
        <taxon>Anthozoa</taxon>
        <taxon>Hexacorallia</taxon>
        <taxon>Scleractinia</taxon>
        <taxon>Fungiina</taxon>
        <taxon>Poritidae</taxon>
        <taxon>Porites</taxon>
    </lineage>
</organism>
<feature type="compositionally biased region" description="Basic and acidic residues" evidence="5">
    <location>
        <begin position="1559"/>
        <end position="1575"/>
    </location>
</feature>
<comment type="subcellular location">
    <subcellularLocation>
        <location evidence="1">Cytoplasm</location>
        <location evidence="1">Cytoskeleton</location>
        <location evidence="1">Microtubule organizing center</location>
        <location evidence="1">Centrosome</location>
    </subcellularLocation>
</comment>
<name>A0ABN8NQZ6_9CNID</name>
<evidence type="ECO:0000256" key="4">
    <source>
        <dbReference type="SAM" id="Coils"/>
    </source>
</evidence>
<dbReference type="Proteomes" id="UP001159405">
    <property type="component" value="Unassembled WGS sequence"/>
</dbReference>
<reference evidence="7 8" key="1">
    <citation type="submission" date="2022-05" db="EMBL/GenBank/DDBJ databases">
        <authorList>
            <consortium name="Genoscope - CEA"/>
            <person name="William W."/>
        </authorList>
    </citation>
    <scope>NUCLEOTIDE SEQUENCE [LARGE SCALE GENOMIC DNA]</scope>
</reference>
<feature type="region of interest" description="Disordered" evidence="5">
    <location>
        <begin position="789"/>
        <end position="893"/>
    </location>
</feature>
<feature type="compositionally biased region" description="Polar residues" evidence="5">
    <location>
        <begin position="1476"/>
        <end position="1494"/>
    </location>
</feature>
<feature type="compositionally biased region" description="Basic and acidic residues" evidence="5">
    <location>
        <begin position="284"/>
        <end position="309"/>
    </location>
</feature>
<sequence length="1832" mass="202409">MEQSRPTTTVTSDSSGVGQGASNERFHDLQQEYLEQWHSLANLESDLPSETHSEEQQESSAFFQNNGSGASTQGAEPNDDHQEKDGSEQWFILDEEDSSEVVGSEVRFENEEVNKTSTTNPDENMKQNGDNSAHLSPYAEQWYELEQLKASVRSLSHAAGLPQSPQPSALLTDETLASGLSSGSLSVENLDEVGLQNTEALQQETATAQDERVQEDDPGDSGTSFSMEESGAEPKLPASEWFPLRPNAVGEDDEDSSPVTNVGAVTATHGSNSGDRLQNIPHAWSDDDSKHSPPERSQPDGRDGPDLKRTPWMASNQPAVVPSSQSSDIDNGTAASKDSASDVSVLSQPQSDHNITPLDIIARSVPPTKKGVSLMSELRQRRAPQLNSDSDTESPVSKLLGPNFRAVQQVLDRLKQEKLTGSVSDEAEEVASERQSLTEESLRSTSSAGLPASTSMSRVHEAQWTSQAKPRSSIERLNRLDAPFSRASTHNEERLGERYSLDDINRRFSDSNIALGNATEGSETTRVSNWSSARVPYDSSEMSPADAVPKSNLEPAAKKSPHDLLRFSSEANSDAIVRMPTSTQPTAEKSSLELMRFSAAATSANVRMPSSTQLAVKESSQDLMRFSSAASSAMNDRMPASAQLTIKESTQDLMRFSSAASSATNVRMPASTELAVKKPSHDPARFSSATSSVANGRILEDKYPAASIDKREVFPHHNLIVDGPVDALPAPLLPTTNRYSPAQSSRSSIETSLKTSRIAWGEHVTPPSTTTDMIGRKSHEVLHSDTRALLEPLHDLTPPSTVGSSIPMESRIPTSSSRELSGHSPKQADSVLVSGKTSGNLSDRTGASSYYPNGTEREERQTLQSVGGVQHVRDSDATASSDDTDDLLSYEPVVEGDRQYLRMRMQRQSKHSEHSQKRSEEMENGDRRIVAGRSREIDTAPRLPGKDESSSIPERQSQGGDLGTPIQLDDSHIKSLHWSLGAGTISPISVTSLGQLSSQKEKSSTPLGPITERSSVLENGTLQEQSIEEDDASAHTNDRNLTASKHTGSHSTTDFSSSDEMYRPVLYRDGLENQENHTSSYGIYDIRRSSGPGSTNRRRKALGLEPNPARENASQNRGGMVYISGDSTPNSVRDGSRQPSREDVDLAGSAAVYRETTQPGLEYYEGRMERDEGLRRPRTKDYGMVRESNVRKGKKAREVLRKSDFHHDDDDYLSREERRSDRSHGHQSRPSASQDASVRNRTSERTPEQALDIRERSRRLAGQYMESTDSKGTDHSAGGRSGSSRKSRSKYPADSLVSSSLQTRSEQASRSRKHHDSKSRHRSRDGKDSHARLDANISKLSSLISKSTDESISSSSQMSVIPTSRWPSKRSKRHKTSSSSGSSDVSEYFNYAFMEPHLRSSIKHKIRLRELLKSVKARDISPIVRVRENTSTESASFVSSDGTAGREREEETPERERGAPSEVTHPPRPQAFDIPISTSRPTGSEPQIPCTCSQRPVAQTAASYGLRAREEIYNGMEFGMPKKRDVGVNIPTPVVSRSQSPSSDYSRQHEDASTQTEEVDIRRRGKRLVDSEPMKSQRKSAKSPLRDAEEFGVISQPSPSKSDFIYRVDHRESKHKPKERLVASQNSPGHGAKKSSDRTLRAPLPTWFLPLTSKTQTEKRTETNFKTPSRSRTSDELRVDVFDSAVNPSPSLQKLSLQEAFLYARPQFVKRSQERVARIEEAAREKDRRKMIAETAAEENRIAEAQRAKRLEYVVSPKFKPRVKGADQLHVPKPRQMTRAEIKELNKRLYKNLPEVKAKNEQVKRQAFYRTNRLRAQLYGKRVRNRLKGAGN</sequence>
<evidence type="ECO:0000256" key="1">
    <source>
        <dbReference type="ARBA" id="ARBA00004300"/>
    </source>
</evidence>
<gene>
    <name evidence="7" type="ORF">PLOB_00025525</name>
</gene>
<keyword evidence="8" id="KW-1185">Reference proteome</keyword>
<feature type="compositionally biased region" description="Polar residues" evidence="5">
    <location>
        <begin position="61"/>
        <end position="75"/>
    </location>
</feature>
<feature type="compositionally biased region" description="Low complexity" evidence="5">
    <location>
        <begin position="1346"/>
        <end position="1364"/>
    </location>
</feature>
<feature type="compositionally biased region" description="Low complexity" evidence="5">
    <location>
        <begin position="1533"/>
        <end position="1545"/>
    </location>
</feature>
<feature type="region of interest" description="Disordered" evidence="5">
    <location>
        <begin position="1"/>
        <end position="135"/>
    </location>
</feature>
<protein>
    <recommendedName>
        <fullName evidence="6">ALMS motif domain-containing protein</fullName>
    </recommendedName>
</protein>
<feature type="compositionally biased region" description="Basic and acidic residues" evidence="5">
    <location>
        <begin position="1241"/>
        <end position="1255"/>
    </location>
</feature>
<feature type="coiled-coil region" evidence="4">
    <location>
        <begin position="1709"/>
        <end position="1748"/>
    </location>
</feature>
<feature type="compositionally biased region" description="Polar residues" evidence="5">
    <location>
        <begin position="1431"/>
        <end position="1442"/>
    </location>
</feature>
<feature type="region of interest" description="Disordered" evidence="5">
    <location>
        <begin position="1346"/>
        <end position="1384"/>
    </location>
</feature>
<feature type="region of interest" description="Disordered" evidence="5">
    <location>
        <begin position="996"/>
        <end position="1016"/>
    </location>
</feature>
<accession>A0ABN8NQZ6</accession>
<evidence type="ECO:0000256" key="2">
    <source>
        <dbReference type="ARBA" id="ARBA00022490"/>
    </source>
</evidence>
<feature type="compositionally biased region" description="Polar residues" evidence="5">
    <location>
        <begin position="313"/>
        <end position="330"/>
    </location>
</feature>
<feature type="compositionally biased region" description="Basic and acidic residues" evidence="5">
    <location>
        <begin position="1444"/>
        <end position="1459"/>
    </location>
</feature>
<dbReference type="Pfam" id="PF15309">
    <property type="entry name" value="ALMS_motif"/>
    <property type="match status" value="1"/>
</dbReference>
<dbReference type="PANTHER" id="PTHR21553">
    <property type="entry name" value="ALMS1-RELATED"/>
    <property type="match status" value="1"/>
</dbReference>
<evidence type="ECO:0000256" key="5">
    <source>
        <dbReference type="SAM" id="MobiDB-lite"/>
    </source>
</evidence>
<evidence type="ECO:0000313" key="8">
    <source>
        <dbReference type="Proteomes" id="UP001159405"/>
    </source>
</evidence>
<comment type="caution">
    <text evidence="7">The sequence shown here is derived from an EMBL/GenBank/DDBJ whole genome shotgun (WGS) entry which is preliminary data.</text>
</comment>
<keyword evidence="2" id="KW-0963">Cytoplasm</keyword>
<feature type="region of interest" description="Disordered" evidence="5">
    <location>
        <begin position="905"/>
        <end position="968"/>
    </location>
</feature>
<feature type="region of interest" description="Disordered" evidence="5">
    <location>
        <begin position="1428"/>
        <end position="1494"/>
    </location>
</feature>
<feature type="region of interest" description="Disordered" evidence="5">
    <location>
        <begin position="155"/>
        <end position="400"/>
    </location>
</feature>
<feature type="compositionally biased region" description="Polar residues" evidence="5">
    <location>
        <begin position="452"/>
        <end position="470"/>
    </location>
</feature>
<feature type="compositionally biased region" description="Polar residues" evidence="5">
    <location>
        <begin position="950"/>
        <end position="959"/>
    </location>
</feature>
<keyword evidence="4" id="KW-0175">Coiled coil</keyword>
<feature type="compositionally biased region" description="Low complexity" evidence="5">
    <location>
        <begin position="334"/>
        <end position="347"/>
    </location>
</feature>
<feature type="compositionally biased region" description="Basic and acidic residues" evidence="5">
    <location>
        <begin position="1164"/>
        <end position="1224"/>
    </location>
</feature>
<proteinExistence type="predicted"/>
<feature type="compositionally biased region" description="Basic and acidic residues" evidence="5">
    <location>
        <begin position="1134"/>
        <end position="1144"/>
    </location>
</feature>
<feature type="compositionally biased region" description="Low complexity" evidence="5">
    <location>
        <begin position="7"/>
        <end position="16"/>
    </location>
</feature>
<evidence type="ECO:0000313" key="7">
    <source>
        <dbReference type="EMBL" id="CAH3117073.1"/>
    </source>
</evidence>
<keyword evidence="3" id="KW-0206">Cytoskeleton</keyword>
<feature type="compositionally biased region" description="Polar residues" evidence="5">
    <location>
        <begin position="1296"/>
        <end position="1308"/>
    </location>
</feature>
<feature type="compositionally biased region" description="Polar residues" evidence="5">
    <location>
        <begin position="835"/>
        <end position="852"/>
    </location>
</feature>
<feature type="region of interest" description="Disordered" evidence="5">
    <location>
        <begin position="417"/>
        <end position="480"/>
    </location>
</feature>
<feature type="domain" description="ALMS motif" evidence="6">
    <location>
        <begin position="1693"/>
        <end position="1829"/>
    </location>
</feature>
<feature type="compositionally biased region" description="Basic residues" evidence="5">
    <location>
        <begin position="1367"/>
        <end position="1376"/>
    </location>
</feature>
<feature type="compositionally biased region" description="Basic and acidic residues" evidence="5">
    <location>
        <begin position="78"/>
        <end position="87"/>
    </location>
</feature>
<feature type="compositionally biased region" description="Polar residues" evidence="5">
    <location>
        <begin position="115"/>
        <end position="134"/>
    </location>
</feature>
<feature type="compositionally biased region" description="Polar residues" evidence="5">
    <location>
        <begin position="1228"/>
        <end position="1240"/>
    </location>
</feature>
<feature type="region of interest" description="Disordered" evidence="5">
    <location>
        <begin position="1529"/>
        <end position="1639"/>
    </location>
</feature>
<feature type="compositionally biased region" description="Polar residues" evidence="5">
    <location>
        <begin position="385"/>
        <end position="395"/>
    </location>
</feature>
<feature type="compositionally biased region" description="Basic and acidic residues" evidence="5">
    <location>
        <begin position="910"/>
        <end position="949"/>
    </location>
</feature>
<evidence type="ECO:0000256" key="3">
    <source>
        <dbReference type="ARBA" id="ARBA00023212"/>
    </source>
</evidence>
<dbReference type="InterPro" id="IPR029299">
    <property type="entry name" value="ALMS_motif"/>
</dbReference>
<feature type="compositionally biased region" description="Polar residues" evidence="5">
    <location>
        <begin position="195"/>
        <end position="208"/>
    </location>
</feature>
<feature type="region of interest" description="Disordered" evidence="5">
    <location>
        <begin position="1078"/>
        <end position="1333"/>
    </location>
</feature>
<dbReference type="EMBL" id="CALNXK010000030">
    <property type="protein sequence ID" value="CAH3117073.1"/>
    <property type="molecule type" value="Genomic_DNA"/>
</dbReference>
<feature type="compositionally biased region" description="Basic residues" evidence="5">
    <location>
        <begin position="1310"/>
        <end position="1324"/>
    </location>
</feature>
<evidence type="ECO:0000259" key="6">
    <source>
        <dbReference type="Pfam" id="PF15309"/>
    </source>
</evidence>